<accession>A0A5E4ASQ3</accession>
<evidence type="ECO:0000313" key="1">
    <source>
        <dbReference type="EMBL" id="VTJ59679.1"/>
    </source>
</evidence>
<protein>
    <submittedName>
        <fullName evidence="1">Uncharacterized protein</fullName>
    </submittedName>
</protein>
<feature type="non-terminal residue" evidence="1">
    <location>
        <position position="64"/>
    </location>
</feature>
<dbReference type="AlphaFoldDB" id="A0A5E4ASQ3"/>
<organism evidence="1 2">
    <name type="scientific">Marmota monax</name>
    <name type="common">Woodchuck</name>
    <dbReference type="NCBI Taxonomy" id="9995"/>
    <lineage>
        <taxon>Eukaryota</taxon>
        <taxon>Metazoa</taxon>
        <taxon>Chordata</taxon>
        <taxon>Craniata</taxon>
        <taxon>Vertebrata</taxon>
        <taxon>Euteleostomi</taxon>
        <taxon>Mammalia</taxon>
        <taxon>Eutheria</taxon>
        <taxon>Euarchontoglires</taxon>
        <taxon>Glires</taxon>
        <taxon>Rodentia</taxon>
        <taxon>Sciuromorpha</taxon>
        <taxon>Sciuridae</taxon>
        <taxon>Xerinae</taxon>
        <taxon>Marmotini</taxon>
        <taxon>Marmota</taxon>
    </lineage>
</organism>
<evidence type="ECO:0000313" key="2">
    <source>
        <dbReference type="Proteomes" id="UP000335636"/>
    </source>
</evidence>
<reference evidence="1" key="1">
    <citation type="submission" date="2019-04" db="EMBL/GenBank/DDBJ databases">
        <authorList>
            <person name="Alioto T."/>
            <person name="Alioto T."/>
        </authorList>
    </citation>
    <scope>NUCLEOTIDE SEQUENCE [LARGE SCALE GENOMIC DNA]</scope>
</reference>
<name>A0A5E4ASQ3_MARMO</name>
<keyword evidence="2" id="KW-1185">Reference proteome</keyword>
<gene>
    <name evidence="1" type="ORF">MONAX_5E029615</name>
</gene>
<comment type="caution">
    <text evidence="1">The sequence shown here is derived from an EMBL/GenBank/DDBJ whole genome shotgun (WGS) entry which is preliminary data.</text>
</comment>
<dbReference type="EMBL" id="CABDUW010000126">
    <property type="protein sequence ID" value="VTJ59679.1"/>
    <property type="molecule type" value="Genomic_DNA"/>
</dbReference>
<sequence length="64" mass="7323">MDLNTDYGSVFDAKTNILSIKPINCHRAEDTPQVPTDTQVPTEKVPMIKLPDKKLLFENLHWQS</sequence>
<proteinExistence type="predicted"/>
<dbReference type="Proteomes" id="UP000335636">
    <property type="component" value="Unassembled WGS sequence"/>
</dbReference>